<evidence type="ECO:0000313" key="2">
    <source>
        <dbReference type="EnsemblPlants" id="TuG1812G0300003572.01.T01"/>
    </source>
</evidence>
<dbReference type="InterPro" id="IPR011009">
    <property type="entry name" value="Kinase-like_dom_sf"/>
</dbReference>
<feature type="domain" description="Protein kinase" evidence="1">
    <location>
        <begin position="1"/>
        <end position="111"/>
    </location>
</feature>
<protein>
    <recommendedName>
        <fullName evidence="1">Protein kinase domain-containing protein</fullName>
    </recommendedName>
</protein>
<proteinExistence type="predicted"/>
<organism evidence="2 3">
    <name type="scientific">Triticum urartu</name>
    <name type="common">Red wild einkorn</name>
    <name type="synonym">Crithodium urartu</name>
    <dbReference type="NCBI Taxonomy" id="4572"/>
    <lineage>
        <taxon>Eukaryota</taxon>
        <taxon>Viridiplantae</taxon>
        <taxon>Streptophyta</taxon>
        <taxon>Embryophyta</taxon>
        <taxon>Tracheophyta</taxon>
        <taxon>Spermatophyta</taxon>
        <taxon>Magnoliopsida</taxon>
        <taxon>Liliopsida</taxon>
        <taxon>Poales</taxon>
        <taxon>Poaceae</taxon>
        <taxon>BOP clade</taxon>
        <taxon>Pooideae</taxon>
        <taxon>Triticodae</taxon>
        <taxon>Triticeae</taxon>
        <taxon>Triticinae</taxon>
        <taxon>Triticum</taxon>
    </lineage>
</organism>
<dbReference type="SUPFAM" id="SSF56112">
    <property type="entry name" value="Protein kinase-like (PK-like)"/>
    <property type="match status" value="1"/>
</dbReference>
<keyword evidence="3" id="KW-1185">Reference proteome</keyword>
<dbReference type="EnsemblPlants" id="TuG1812G0300003572.01.T01">
    <property type="protein sequence ID" value="TuG1812G0300003572.01.T01"/>
    <property type="gene ID" value="TuG1812G0300003572.01"/>
</dbReference>
<dbReference type="GO" id="GO:0004672">
    <property type="term" value="F:protein kinase activity"/>
    <property type="evidence" value="ECO:0007669"/>
    <property type="project" value="InterPro"/>
</dbReference>
<dbReference type="AlphaFoldDB" id="A0A8R7TYW6"/>
<name>A0A8R7TYW6_TRIUA</name>
<dbReference type="Gramene" id="TuG1812G0300003572.01.T01">
    <property type="protein sequence ID" value="TuG1812G0300003572.01.T01"/>
    <property type="gene ID" value="TuG1812G0300003572.01"/>
</dbReference>
<dbReference type="PROSITE" id="PS50011">
    <property type="entry name" value="PROTEIN_KINASE_DOM"/>
    <property type="match status" value="1"/>
</dbReference>
<reference evidence="3" key="1">
    <citation type="journal article" date="2013" name="Nature">
        <title>Draft genome of the wheat A-genome progenitor Triticum urartu.</title>
        <authorList>
            <person name="Ling H.Q."/>
            <person name="Zhao S."/>
            <person name="Liu D."/>
            <person name="Wang J."/>
            <person name="Sun H."/>
            <person name="Zhang C."/>
            <person name="Fan H."/>
            <person name="Li D."/>
            <person name="Dong L."/>
            <person name="Tao Y."/>
            <person name="Gao C."/>
            <person name="Wu H."/>
            <person name="Li Y."/>
            <person name="Cui Y."/>
            <person name="Guo X."/>
            <person name="Zheng S."/>
            <person name="Wang B."/>
            <person name="Yu K."/>
            <person name="Liang Q."/>
            <person name="Yang W."/>
            <person name="Lou X."/>
            <person name="Chen J."/>
            <person name="Feng M."/>
            <person name="Jian J."/>
            <person name="Zhang X."/>
            <person name="Luo G."/>
            <person name="Jiang Y."/>
            <person name="Liu J."/>
            <person name="Wang Z."/>
            <person name="Sha Y."/>
            <person name="Zhang B."/>
            <person name="Wu H."/>
            <person name="Tang D."/>
            <person name="Shen Q."/>
            <person name="Xue P."/>
            <person name="Zou S."/>
            <person name="Wang X."/>
            <person name="Liu X."/>
            <person name="Wang F."/>
            <person name="Yang Y."/>
            <person name="An X."/>
            <person name="Dong Z."/>
            <person name="Zhang K."/>
            <person name="Zhang X."/>
            <person name="Luo M.C."/>
            <person name="Dvorak J."/>
            <person name="Tong Y."/>
            <person name="Wang J."/>
            <person name="Yang H."/>
            <person name="Li Z."/>
            <person name="Wang D."/>
            <person name="Zhang A."/>
            <person name="Wang J."/>
        </authorList>
    </citation>
    <scope>NUCLEOTIDE SEQUENCE</scope>
    <source>
        <strain evidence="3">cv. G1812</strain>
    </source>
</reference>
<dbReference type="PANTHER" id="PTHR27006">
    <property type="entry name" value="PROMASTIGOTE SURFACE ANTIGEN PROTEIN PSA"/>
    <property type="match status" value="1"/>
</dbReference>
<reference evidence="2" key="3">
    <citation type="submission" date="2022-06" db="UniProtKB">
        <authorList>
            <consortium name="EnsemblPlants"/>
        </authorList>
    </citation>
    <scope>IDENTIFICATION</scope>
</reference>
<dbReference type="Proteomes" id="UP000015106">
    <property type="component" value="Chromosome 3"/>
</dbReference>
<dbReference type="GO" id="GO:0005524">
    <property type="term" value="F:ATP binding"/>
    <property type="evidence" value="ECO:0007669"/>
    <property type="project" value="InterPro"/>
</dbReference>
<reference evidence="2" key="2">
    <citation type="submission" date="2018-03" db="EMBL/GenBank/DDBJ databases">
        <title>The Triticum urartu genome reveals the dynamic nature of wheat genome evolution.</title>
        <authorList>
            <person name="Ling H."/>
            <person name="Ma B."/>
            <person name="Shi X."/>
            <person name="Liu H."/>
            <person name="Dong L."/>
            <person name="Sun H."/>
            <person name="Cao Y."/>
            <person name="Gao Q."/>
            <person name="Zheng S."/>
            <person name="Li Y."/>
            <person name="Yu Y."/>
            <person name="Du H."/>
            <person name="Qi M."/>
            <person name="Li Y."/>
            <person name="Yu H."/>
            <person name="Cui Y."/>
            <person name="Wang N."/>
            <person name="Chen C."/>
            <person name="Wu H."/>
            <person name="Zhao Y."/>
            <person name="Zhang J."/>
            <person name="Li Y."/>
            <person name="Zhou W."/>
            <person name="Zhang B."/>
            <person name="Hu W."/>
            <person name="Eijk M."/>
            <person name="Tang J."/>
            <person name="Witsenboer H."/>
            <person name="Zhao S."/>
            <person name="Li Z."/>
            <person name="Zhang A."/>
            <person name="Wang D."/>
            <person name="Liang C."/>
        </authorList>
    </citation>
    <scope>NUCLEOTIDE SEQUENCE [LARGE SCALE GENOMIC DNA]</scope>
    <source>
        <strain evidence="2">cv. G1812</strain>
    </source>
</reference>
<dbReference type="InterPro" id="IPR000719">
    <property type="entry name" value="Prot_kinase_dom"/>
</dbReference>
<dbReference type="Gene3D" id="1.10.510.10">
    <property type="entry name" value="Transferase(Phosphotransferase) domain 1"/>
    <property type="match status" value="1"/>
</dbReference>
<evidence type="ECO:0000313" key="3">
    <source>
        <dbReference type="Proteomes" id="UP000015106"/>
    </source>
</evidence>
<dbReference type="PANTHER" id="PTHR27006:SF574">
    <property type="entry name" value="PROTEIN KINASE DOMAIN-CONTAINING PROTEIN"/>
    <property type="match status" value="1"/>
</dbReference>
<accession>A0A8R7TYW6</accession>
<sequence length="139" mass="15396">MSPEYAYSGQVSTKSDMYIFGVIVLEIVTGRRNNRPLEDNNTASRSLLRYVWDKWSTGTTQEAVDPSLRRRYTVGEVLNCVRIGLLCVQEDPSTGPDAAEVVLMLDSHSTSITMRTPSRPALCFTQPGVVNPVLGYPGR</sequence>
<evidence type="ECO:0000259" key="1">
    <source>
        <dbReference type="PROSITE" id="PS50011"/>
    </source>
</evidence>